<evidence type="ECO:0000259" key="2">
    <source>
        <dbReference type="Pfam" id="PF00149"/>
    </source>
</evidence>
<dbReference type="PANTHER" id="PTHR14795:SF0">
    <property type="entry name" value="TRANSMEMBRANE PROTEIN 62"/>
    <property type="match status" value="1"/>
</dbReference>
<dbReference type="Pfam" id="PF00149">
    <property type="entry name" value="Metallophos"/>
    <property type="match status" value="1"/>
</dbReference>
<dbReference type="InterPro" id="IPR029052">
    <property type="entry name" value="Metallo-depent_PP-like"/>
</dbReference>
<dbReference type="PANTHER" id="PTHR14795">
    <property type="entry name" value="HELICASE RELATED"/>
    <property type="match status" value="1"/>
</dbReference>
<accession>A0AAV2R609</accession>
<protein>
    <recommendedName>
        <fullName evidence="2">Calcineurin-like phosphoesterase domain-containing protein</fullName>
    </recommendedName>
</protein>
<organism evidence="3 4">
    <name type="scientific">Meganyctiphanes norvegica</name>
    <name type="common">Northern krill</name>
    <name type="synonym">Thysanopoda norvegica</name>
    <dbReference type="NCBI Taxonomy" id="48144"/>
    <lineage>
        <taxon>Eukaryota</taxon>
        <taxon>Metazoa</taxon>
        <taxon>Ecdysozoa</taxon>
        <taxon>Arthropoda</taxon>
        <taxon>Crustacea</taxon>
        <taxon>Multicrustacea</taxon>
        <taxon>Malacostraca</taxon>
        <taxon>Eumalacostraca</taxon>
        <taxon>Eucarida</taxon>
        <taxon>Euphausiacea</taxon>
        <taxon>Euphausiidae</taxon>
        <taxon>Meganyctiphanes</taxon>
    </lineage>
</organism>
<feature type="domain" description="Calcineurin-like phosphoesterase" evidence="2">
    <location>
        <begin position="65"/>
        <end position="266"/>
    </location>
</feature>
<feature type="transmembrane region" description="Helical" evidence="1">
    <location>
        <begin position="447"/>
        <end position="470"/>
    </location>
</feature>
<evidence type="ECO:0000256" key="1">
    <source>
        <dbReference type="SAM" id="Phobius"/>
    </source>
</evidence>
<reference evidence="3 4" key="1">
    <citation type="submission" date="2024-05" db="EMBL/GenBank/DDBJ databases">
        <authorList>
            <person name="Wallberg A."/>
        </authorList>
    </citation>
    <scope>NUCLEOTIDE SEQUENCE [LARGE SCALE GENOMIC DNA]</scope>
</reference>
<keyword evidence="1" id="KW-1133">Transmembrane helix</keyword>
<dbReference type="EMBL" id="CAXKWB010016579">
    <property type="protein sequence ID" value="CAL4116603.1"/>
    <property type="molecule type" value="Genomic_DNA"/>
</dbReference>
<name>A0AAV2R609_MEGNR</name>
<dbReference type="InterPro" id="IPR004843">
    <property type="entry name" value="Calcineurin-like_PHP"/>
</dbReference>
<feature type="transmembrane region" description="Helical" evidence="1">
    <location>
        <begin position="536"/>
        <end position="558"/>
    </location>
</feature>
<dbReference type="SUPFAM" id="SSF56300">
    <property type="entry name" value="Metallo-dependent phosphatases"/>
    <property type="match status" value="1"/>
</dbReference>
<keyword evidence="1" id="KW-0812">Transmembrane</keyword>
<feature type="transmembrane region" description="Helical" evidence="1">
    <location>
        <begin position="578"/>
        <end position="596"/>
    </location>
</feature>
<gene>
    <name evidence="3" type="ORF">MNOR_LOCUS21007</name>
</gene>
<keyword evidence="4" id="KW-1185">Reference proteome</keyword>
<dbReference type="Gene3D" id="3.60.21.10">
    <property type="match status" value="1"/>
</dbReference>
<evidence type="ECO:0000313" key="3">
    <source>
        <dbReference type="EMBL" id="CAL4116603.1"/>
    </source>
</evidence>
<comment type="caution">
    <text evidence="3">The sequence shown here is derived from an EMBL/GenBank/DDBJ whole genome shotgun (WGS) entry which is preliminary data.</text>
</comment>
<feature type="transmembrane region" description="Helical" evidence="1">
    <location>
        <begin position="491"/>
        <end position="509"/>
    </location>
</feature>
<evidence type="ECO:0000313" key="4">
    <source>
        <dbReference type="Proteomes" id="UP001497623"/>
    </source>
</evidence>
<dbReference type="AlphaFoldDB" id="A0AAV2R609"/>
<keyword evidence="1" id="KW-0472">Membrane</keyword>
<dbReference type="GO" id="GO:0016787">
    <property type="term" value="F:hydrolase activity"/>
    <property type="evidence" value="ECO:0007669"/>
    <property type="project" value="InterPro"/>
</dbReference>
<proteinExistence type="predicted"/>
<sequence length="624" mass="70528">MAGLLRLSYPRGRRLYVFVASLLLLYSIILLANRSRNANLKILEKKNISIISQIKNESNFNITWLMQVSDIHIQDLKDVKSSMFQSFVEKTVSVIKPASVLVTGDITNGKYQGGLVLQQKAEEWALYEKFIKKREKSIPWLDIAGNHDTFDEEGHAHLKIHGVQGAFGSSRTAMGTRITSHKLNGQNLTLLPVDGSLNLGLRTYNFLGYVNREEMNQLDGAARDAHSRGDVVIFYGHYPTSTLISSGDLRELLATGSAYFCGHLHTFFGWAPTMWATHATGLLEVELGDWYTRKRFRIIAVDNGQVAWMDVHATLPESADSDIVSWPILLITNTTHTENNEDSMKHEFRIRFLLFDKEPISSVHAWIKDETWTQCIHVEGPIYVCSLSPKHNVRYTEDILRSINIEVIKSSRKKVIMTSSSPNAGFGRQTATLFGTFLLLIKMPNLLFLFIAIIMSFCCCLLYAGIRSNLFRIFPRKILDLLIGISKDRKILISLLIFLLYPLIGPWYIGRLSGSQRGTVFFWGIFVGGETLPGELTYPSMVLLIVTLQLPFFVLVCLRELIGYSPNNTDSLKKLHMLFLSIVGVQVVPVVAYIVLDSIVLEGPLRLFLTILATTIWRRHSRQG</sequence>
<dbReference type="Proteomes" id="UP001497623">
    <property type="component" value="Unassembled WGS sequence"/>
</dbReference>
<feature type="transmembrane region" description="Helical" evidence="1">
    <location>
        <begin position="15"/>
        <end position="32"/>
    </location>
</feature>